<feature type="transmembrane region" description="Helical" evidence="11">
    <location>
        <begin position="105"/>
        <end position="123"/>
    </location>
</feature>
<feature type="transmembrane region" description="Helical" evidence="11">
    <location>
        <begin position="7"/>
        <end position="28"/>
    </location>
</feature>
<evidence type="ECO:0000256" key="7">
    <source>
        <dbReference type="ARBA" id="ARBA00022989"/>
    </source>
</evidence>
<keyword evidence="8" id="KW-0408">Iron</keyword>
<feature type="transmembrane region" description="Helical" evidence="11">
    <location>
        <begin position="183"/>
        <end position="206"/>
    </location>
</feature>
<dbReference type="AlphaFoldDB" id="A0A1I6RFY7"/>
<dbReference type="FunFam" id="1.10.3470.10:FF:000004">
    <property type="entry name" value="Iron compound ABC transporter, permease"/>
    <property type="match status" value="1"/>
</dbReference>
<keyword evidence="10 11" id="KW-0472">Membrane</keyword>
<dbReference type="InterPro" id="IPR000522">
    <property type="entry name" value="ABC_transptr_permease_BtuC"/>
</dbReference>
<evidence type="ECO:0000256" key="11">
    <source>
        <dbReference type="SAM" id="Phobius"/>
    </source>
</evidence>
<keyword evidence="6 11" id="KW-0812">Transmembrane</keyword>
<keyword evidence="5" id="KW-0410">Iron transport</keyword>
<evidence type="ECO:0000256" key="8">
    <source>
        <dbReference type="ARBA" id="ARBA00023004"/>
    </source>
</evidence>
<feature type="transmembrane region" description="Helical" evidence="11">
    <location>
        <begin position="226"/>
        <end position="254"/>
    </location>
</feature>
<dbReference type="EMBL" id="FPAI01000006">
    <property type="protein sequence ID" value="SFS63627.1"/>
    <property type="molecule type" value="Genomic_DNA"/>
</dbReference>
<proteinExistence type="inferred from homology"/>
<dbReference type="Pfam" id="PF01032">
    <property type="entry name" value="FecCD"/>
    <property type="match status" value="1"/>
</dbReference>
<comment type="similarity">
    <text evidence="2">Belongs to the binding-protein-dependent transport system permease family. FecCD subfamily.</text>
</comment>
<name>A0A1I6RFY7_9BACI</name>
<dbReference type="CDD" id="cd06550">
    <property type="entry name" value="TM_ABC_iron-siderophores_like"/>
    <property type="match status" value="1"/>
</dbReference>
<evidence type="ECO:0000256" key="1">
    <source>
        <dbReference type="ARBA" id="ARBA00004651"/>
    </source>
</evidence>
<feature type="transmembrane region" description="Helical" evidence="11">
    <location>
        <begin position="293"/>
        <end position="312"/>
    </location>
</feature>
<evidence type="ECO:0000256" key="3">
    <source>
        <dbReference type="ARBA" id="ARBA00022448"/>
    </source>
</evidence>
<keyword evidence="7 11" id="KW-1133">Transmembrane helix</keyword>
<evidence type="ECO:0000256" key="6">
    <source>
        <dbReference type="ARBA" id="ARBA00022692"/>
    </source>
</evidence>
<dbReference type="GO" id="GO:0022857">
    <property type="term" value="F:transmembrane transporter activity"/>
    <property type="evidence" value="ECO:0007669"/>
    <property type="project" value="InterPro"/>
</dbReference>
<sequence length="319" mass="35062">MTVKFKVLIPVLIILSILSIFIGVVPLSFTDIFQLTSQQQQIILVSRIPRLISIILAGVGLSVSGLIMQQLSRNKFVSPTTAGTMDSARLGILVAMMFFHQATPLERMLVAFLFSISGTLIFMKILDKVKFKDPIFIPLVGLMFGNIVGSITTFIAYQNDLIQNMSSWLQGNFALILEGRYELLYISVPLVIVSYIFAHRFTIAGMGEDFAKNLGLNYNLVVNTGLIIVALITSVVILTAGTIPFLGLIIPNIVSMYRGDHLKNSLPFTALLGAVFLLASDIIGRVIIFPYEVAIGVIVGVVGSFIFLYLVMRRSAYES</sequence>
<dbReference type="GO" id="GO:0005886">
    <property type="term" value="C:plasma membrane"/>
    <property type="evidence" value="ECO:0007669"/>
    <property type="project" value="UniProtKB-SubCell"/>
</dbReference>
<dbReference type="PANTHER" id="PTHR30472">
    <property type="entry name" value="FERRIC ENTEROBACTIN TRANSPORT SYSTEM PERMEASE PROTEIN"/>
    <property type="match status" value="1"/>
</dbReference>
<gene>
    <name evidence="12" type="ORF">SAMN05421668_10674</name>
</gene>
<evidence type="ECO:0000256" key="10">
    <source>
        <dbReference type="ARBA" id="ARBA00023136"/>
    </source>
</evidence>
<dbReference type="SUPFAM" id="SSF81345">
    <property type="entry name" value="ABC transporter involved in vitamin B12 uptake, BtuC"/>
    <property type="match status" value="1"/>
</dbReference>
<reference evidence="12 13" key="1">
    <citation type="submission" date="2016-10" db="EMBL/GenBank/DDBJ databases">
        <authorList>
            <person name="de Groot N.N."/>
        </authorList>
    </citation>
    <scope>NUCLEOTIDE SEQUENCE [LARGE SCALE GENOMIC DNA]</scope>
    <source>
        <strain evidence="12 13">DSM 17074</strain>
    </source>
</reference>
<dbReference type="STRING" id="306541.SAMN05421668_10674"/>
<feature type="transmembrane region" description="Helical" evidence="11">
    <location>
        <begin position="48"/>
        <end position="68"/>
    </location>
</feature>
<dbReference type="Proteomes" id="UP000199139">
    <property type="component" value="Unassembled WGS sequence"/>
</dbReference>
<keyword evidence="3" id="KW-0813">Transport</keyword>
<dbReference type="InterPro" id="IPR037294">
    <property type="entry name" value="ABC_BtuC-like"/>
</dbReference>
<keyword evidence="4" id="KW-1003">Cell membrane</keyword>
<dbReference type="Gene3D" id="1.10.3470.10">
    <property type="entry name" value="ABC transporter involved in vitamin B12 uptake, BtuC"/>
    <property type="match status" value="1"/>
</dbReference>
<evidence type="ECO:0000313" key="12">
    <source>
        <dbReference type="EMBL" id="SFS63627.1"/>
    </source>
</evidence>
<evidence type="ECO:0000256" key="9">
    <source>
        <dbReference type="ARBA" id="ARBA00023065"/>
    </source>
</evidence>
<evidence type="ECO:0000256" key="2">
    <source>
        <dbReference type="ARBA" id="ARBA00007935"/>
    </source>
</evidence>
<organism evidence="12 13">
    <name type="scientific">Halolactibacillus miurensis</name>
    <dbReference type="NCBI Taxonomy" id="306541"/>
    <lineage>
        <taxon>Bacteria</taxon>
        <taxon>Bacillati</taxon>
        <taxon>Bacillota</taxon>
        <taxon>Bacilli</taxon>
        <taxon>Bacillales</taxon>
        <taxon>Bacillaceae</taxon>
        <taxon>Halolactibacillus</taxon>
    </lineage>
</organism>
<accession>A0A1I6RFY7</accession>
<dbReference type="PANTHER" id="PTHR30472:SF27">
    <property type="entry name" value="PETROBACTIN IMPORT SYSTEM PERMEASE PROTEIN YCLN"/>
    <property type="match status" value="1"/>
</dbReference>
<dbReference type="GO" id="GO:0033214">
    <property type="term" value="P:siderophore-iron import into cell"/>
    <property type="evidence" value="ECO:0007669"/>
    <property type="project" value="TreeGrafter"/>
</dbReference>
<evidence type="ECO:0000256" key="4">
    <source>
        <dbReference type="ARBA" id="ARBA00022475"/>
    </source>
</evidence>
<feature type="transmembrane region" description="Helical" evidence="11">
    <location>
        <begin position="266"/>
        <end position="287"/>
    </location>
</feature>
<protein>
    <submittedName>
        <fullName evidence="12">Iron complex transport system permease protein</fullName>
    </submittedName>
</protein>
<evidence type="ECO:0000256" key="5">
    <source>
        <dbReference type="ARBA" id="ARBA00022496"/>
    </source>
</evidence>
<feature type="transmembrane region" description="Helical" evidence="11">
    <location>
        <begin position="135"/>
        <end position="157"/>
    </location>
</feature>
<keyword evidence="9" id="KW-0406">Ion transport</keyword>
<comment type="subcellular location">
    <subcellularLocation>
        <location evidence="1">Cell membrane</location>
        <topology evidence="1">Multi-pass membrane protein</topology>
    </subcellularLocation>
</comment>
<evidence type="ECO:0000313" key="13">
    <source>
        <dbReference type="Proteomes" id="UP000199139"/>
    </source>
</evidence>